<dbReference type="OrthoDB" id="1939300at2759"/>
<feature type="domain" description="DUF4283" evidence="2">
    <location>
        <begin position="59"/>
        <end position="138"/>
    </location>
</feature>
<protein>
    <recommendedName>
        <fullName evidence="2">DUF4283 domain-containing protein</fullName>
    </recommendedName>
</protein>
<gene>
    <name evidence="4" type="primary">LOC113739207</name>
</gene>
<organism evidence="3 4">
    <name type="scientific">Coffea arabica</name>
    <name type="common">Arabian coffee</name>
    <dbReference type="NCBI Taxonomy" id="13443"/>
    <lineage>
        <taxon>Eukaryota</taxon>
        <taxon>Viridiplantae</taxon>
        <taxon>Streptophyta</taxon>
        <taxon>Embryophyta</taxon>
        <taxon>Tracheophyta</taxon>
        <taxon>Spermatophyta</taxon>
        <taxon>Magnoliopsida</taxon>
        <taxon>eudicotyledons</taxon>
        <taxon>Gunneridae</taxon>
        <taxon>Pentapetalae</taxon>
        <taxon>asterids</taxon>
        <taxon>lamiids</taxon>
        <taxon>Gentianales</taxon>
        <taxon>Rubiaceae</taxon>
        <taxon>Ixoroideae</taxon>
        <taxon>Gardenieae complex</taxon>
        <taxon>Bertiereae - Coffeeae clade</taxon>
        <taxon>Coffeeae</taxon>
        <taxon>Coffea</taxon>
    </lineage>
</organism>
<feature type="region of interest" description="Disordered" evidence="1">
    <location>
        <begin position="245"/>
        <end position="303"/>
    </location>
</feature>
<dbReference type="Pfam" id="PF14111">
    <property type="entry name" value="DUF4283"/>
    <property type="match status" value="1"/>
</dbReference>
<reference evidence="4" key="2">
    <citation type="submission" date="2025-08" db="UniProtKB">
        <authorList>
            <consortium name="RefSeq"/>
        </authorList>
    </citation>
    <scope>IDENTIFICATION</scope>
    <source>
        <tissue evidence="4">Leaves</tissue>
    </source>
</reference>
<evidence type="ECO:0000259" key="2">
    <source>
        <dbReference type="Pfam" id="PF14111"/>
    </source>
</evidence>
<dbReference type="PANTHER" id="PTHR31286">
    <property type="entry name" value="GLYCINE-RICH CELL WALL STRUCTURAL PROTEIN 1.8-LIKE"/>
    <property type="match status" value="1"/>
</dbReference>
<sequence length="303" mass="34231">MAALQQPVWPVGDALRSFATVVADNGSEEGFNPGTVSTFRGEPALRIAKKDIMQLALPFQHALVGRFSYSRPPMETVRKFFLELGLKGECAVALLDSNHVLIRPTLEEDYTRLFVRRTWFIKSSPMTLSKWSLDFKANKEISIAPVWVSFPGLPIPFFDRQVLNKLASVLGRLLKVDAATGDLRRPSVARVLVEMDVTQTPVTRIWIGEEEYGFWQNVEYEDWPEFCHFCERFGHDQQICFKKNPALKPNKNPQPQQTLPRPTWIPRQGKKVRRGMQQSTMAGEAGGVEGAEAFVLDQGQPEG</sequence>
<evidence type="ECO:0000256" key="1">
    <source>
        <dbReference type="SAM" id="MobiDB-lite"/>
    </source>
</evidence>
<dbReference type="GeneID" id="113739207"/>
<dbReference type="AlphaFoldDB" id="A0A6P6X445"/>
<dbReference type="InterPro" id="IPR025558">
    <property type="entry name" value="DUF4283"/>
</dbReference>
<evidence type="ECO:0000313" key="4">
    <source>
        <dbReference type="RefSeq" id="XP_027122244.1"/>
    </source>
</evidence>
<accession>A0A6P6X445</accession>
<feature type="compositionally biased region" description="Low complexity" evidence="1">
    <location>
        <begin position="245"/>
        <end position="257"/>
    </location>
</feature>
<evidence type="ECO:0000313" key="3">
    <source>
        <dbReference type="Proteomes" id="UP001652660"/>
    </source>
</evidence>
<dbReference type="RefSeq" id="XP_027122244.1">
    <property type="nucleotide sequence ID" value="XM_027266443.2"/>
</dbReference>
<dbReference type="InterPro" id="IPR040256">
    <property type="entry name" value="At4g02000-like"/>
</dbReference>
<name>A0A6P6X445_COFAR</name>
<keyword evidence="3" id="KW-1185">Reference proteome</keyword>
<proteinExistence type="predicted"/>
<dbReference type="Proteomes" id="UP001652660">
    <property type="component" value="Chromosome 4c"/>
</dbReference>
<reference evidence="3" key="1">
    <citation type="journal article" date="2025" name="Foods">
        <title>Unveiling the Microbial Signatures of Arabica Coffee Cherries: Insights into Ripeness Specific Diversity, Functional Traits, and Implications for Quality and Safety.</title>
        <authorList>
            <consortium name="RefSeq"/>
            <person name="Tenea G.N."/>
            <person name="Cifuentes V."/>
            <person name="Reyes P."/>
            <person name="Cevallos-Vallejos M."/>
        </authorList>
    </citation>
    <scope>NUCLEOTIDE SEQUENCE [LARGE SCALE GENOMIC DNA]</scope>
</reference>
<dbReference type="PANTHER" id="PTHR31286:SF179">
    <property type="entry name" value="RNASE H TYPE-1 DOMAIN-CONTAINING PROTEIN"/>
    <property type="match status" value="1"/>
</dbReference>